<reference evidence="3 4" key="1">
    <citation type="submission" date="2015-09" db="EMBL/GenBank/DDBJ databases">
        <title>Draft genome sequence of Alicyclobacillus ferrooxydans DSM 22381.</title>
        <authorList>
            <person name="Hemp J."/>
        </authorList>
    </citation>
    <scope>NUCLEOTIDE SEQUENCE [LARGE SCALE GENOMIC DNA]</scope>
    <source>
        <strain evidence="3 4">TC-34</strain>
    </source>
</reference>
<dbReference type="STRING" id="471514.AN477_01650"/>
<dbReference type="InterPro" id="IPR027417">
    <property type="entry name" value="P-loop_NTPase"/>
</dbReference>
<dbReference type="PANTHER" id="PTHR30486">
    <property type="entry name" value="TWITCHING MOTILITY PROTEIN PILT"/>
    <property type="match status" value="1"/>
</dbReference>
<dbReference type="RefSeq" id="WP_054967432.1">
    <property type="nucleotide sequence ID" value="NZ_LJCO01000008.1"/>
</dbReference>
<dbReference type="SUPFAM" id="SSF52540">
    <property type="entry name" value="P-loop containing nucleoside triphosphate hydrolases"/>
    <property type="match status" value="1"/>
</dbReference>
<sequence length="438" mass="49432">MTIDHSLEGYIHTLKRIALNDAKVSQSGVTRKEMYTYLYTKSVEPESYVPVEYREKVISSLLNSWYTYDVLQGAMDDPYVSDVHVIGSTTIVKRNGSNYESTESRFPSEDALMEFIARKLENTPYAYSLAYPITDAILPDGSRVNIIGGPSTRYTVRDENGRLITEPRTIVTIRKPIYPFSMDDLVKLQMLDEETRAFFRLMMQLGDSFIIAGGVGSGKTTLMNALTGDIPKGLLSIFVEELPEMTPLTDWCIRLTDRSQNVEGKGRLDMATNIINTLRMDNDNGYIGEVRTASIAHLFLRMSLLVKRQTGTTFHSHIGHKNNVEGVLTRFILEATEGAGAQASYLNTASRMADKIRHIVTTRDTKYGKRVTEIGEIIGFDFTERALLWQPIVTYDFFKDEFCFHGVTEGMIDRARVEGVDVALPVNVEPVRKYQFAS</sequence>
<dbReference type="Gene3D" id="3.30.450.380">
    <property type="match status" value="1"/>
</dbReference>
<dbReference type="AlphaFoldDB" id="A0A0P9GWG2"/>
<dbReference type="PATRIC" id="fig|471514.4.peg.330"/>
<protein>
    <recommendedName>
        <fullName evidence="2">Bacterial type II secretion system protein E domain-containing protein</fullName>
    </recommendedName>
</protein>
<accession>A0A0P9GWG2</accession>
<dbReference type="InterPro" id="IPR050921">
    <property type="entry name" value="T4SS_GSP_E_ATPase"/>
</dbReference>
<proteinExistence type="inferred from homology"/>
<dbReference type="Proteomes" id="UP000050482">
    <property type="component" value="Unassembled WGS sequence"/>
</dbReference>
<dbReference type="PANTHER" id="PTHR30486:SF6">
    <property type="entry name" value="TYPE IV PILUS RETRACTATION ATPASE PILT"/>
    <property type="match status" value="1"/>
</dbReference>
<evidence type="ECO:0000313" key="4">
    <source>
        <dbReference type="Proteomes" id="UP000050482"/>
    </source>
</evidence>
<dbReference type="EMBL" id="LJCO01000008">
    <property type="protein sequence ID" value="KPV45644.1"/>
    <property type="molecule type" value="Genomic_DNA"/>
</dbReference>
<dbReference type="Pfam" id="PF00437">
    <property type="entry name" value="T2SSE"/>
    <property type="match status" value="1"/>
</dbReference>
<keyword evidence="4" id="KW-1185">Reference proteome</keyword>
<name>A0A0P9GWG2_9BACL</name>
<gene>
    <name evidence="3" type="ORF">AN477_01650</name>
</gene>
<comment type="caution">
    <text evidence="3">The sequence shown here is derived from an EMBL/GenBank/DDBJ whole genome shotgun (WGS) entry which is preliminary data.</text>
</comment>
<dbReference type="InterPro" id="IPR001482">
    <property type="entry name" value="T2SS/T4SS_dom"/>
</dbReference>
<dbReference type="OrthoDB" id="9810761at2"/>
<comment type="similarity">
    <text evidence="1">Belongs to the GSP E family.</text>
</comment>
<evidence type="ECO:0000313" key="3">
    <source>
        <dbReference type="EMBL" id="KPV45644.1"/>
    </source>
</evidence>
<feature type="domain" description="Bacterial type II secretion system protein E" evidence="2">
    <location>
        <begin position="93"/>
        <end position="331"/>
    </location>
</feature>
<evidence type="ECO:0000259" key="2">
    <source>
        <dbReference type="Pfam" id="PF00437"/>
    </source>
</evidence>
<evidence type="ECO:0000256" key="1">
    <source>
        <dbReference type="ARBA" id="ARBA00006611"/>
    </source>
</evidence>
<dbReference type="Gene3D" id="3.40.50.300">
    <property type="entry name" value="P-loop containing nucleotide triphosphate hydrolases"/>
    <property type="match status" value="1"/>
</dbReference>
<dbReference type="GO" id="GO:0016887">
    <property type="term" value="F:ATP hydrolysis activity"/>
    <property type="evidence" value="ECO:0007669"/>
    <property type="project" value="InterPro"/>
</dbReference>
<organism evidence="3 4">
    <name type="scientific">Alicyclobacillus ferrooxydans</name>
    <dbReference type="NCBI Taxonomy" id="471514"/>
    <lineage>
        <taxon>Bacteria</taxon>
        <taxon>Bacillati</taxon>
        <taxon>Bacillota</taxon>
        <taxon>Bacilli</taxon>
        <taxon>Bacillales</taxon>
        <taxon>Alicyclobacillaceae</taxon>
        <taxon>Alicyclobacillus</taxon>
    </lineage>
</organism>